<keyword evidence="3 10" id="KW-1134">Transmembrane beta strand</keyword>
<keyword evidence="2 10" id="KW-0813">Transport</keyword>
<dbReference type="PANTHER" id="PTHR30069:SF53">
    <property type="entry name" value="COLICIN I RECEPTOR-RELATED"/>
    <property type="match status" value="1"/>
</dbReference>
<dbReference type="PROSITE" id="PS52016">
    <property type="entry name" value="TONB_DEPENDENT_REC_3"/>
    <property type="match status" value="1"/>
</dbReference>
<dbReference type="Proteomes" id="UP000564704">
    <property type="component" value="Unassembled WGS sequence"/>
</dbReference>
<dbReference type="Pfam" id="PF07715">
    <property type="entry name" value="Plug"/>
    <property type="match status" value="1"/>
</dbReference>
<gene>
    <name evidence="14" type="ORF">FDP25_14355</name>
</gene>
<dbReference type="GO" id="GO:0009279">
    <property type="term" value="C:cell outer membrane"/>
    <property type="evidence" value="ECO:0007669"/>
    <property type="project" value="UniProtKB-SubCell"/>
</dbReference>
<evidence type="ECO:0000313" key="14">
    <source>
        <dbReference type="EMBL" id="MRU16620.1"/>
    </source>
</evidence>
<evidence type="ECO:0000259" key="13">
    <source>
        <dbReference type="Pfam" id="PF07715"/>
    </source>
</evidence>
<name>A0A844D1C1_9RHOB</name>
<keyword evidence="7 11" id="KW-0798">TonB box</keyword>
<accession>A0A844D1C1</accession>
<keyword evidence="15" id="KW-1185">Reference proteome</keyword>
<dbReference type="AlphaFoldDB" id="A0A844D1C1"/>
<evidence type="ECO:0000256" key="8">
    <source>
        <dbReference type="ARBA" id="ARBA00023136"/>
    </source>
</evidence>
<keyword evidence="14" id="KW-0675">Receptor</keyword>
<evidence type="ECO:0000259" key="12">
    <source>
        <dbReference type="Pfam" id="PF00593"/>
    </source>
</evidence>
<keyword evidence="4 10" id="KW-0812">Transmembrane</keyword>
<dbReference type="Pfam" id="PF00593">
    <property type="entry name" value="TonB_dep_Rec_b-barrel"/>
    <property type="match status" value="1"/>
</dbReference>
<dbReference type="RefSeq" id="WP_154153798.1">
    <property type="nucleotide sequence ID" value="NZ_SZWE01000002.1"/>
</dbReference>
<evidence type="ECO:0000256" key="10">
    <source>
        <dbReference type="PROSITE-ProRule" id="PRU01360"/>
    </source>
</evidence>
<organism evidence="14 15">
    <name type="scientific">Roseovarius bejariae</name>
    <dbReference type="NCBI Taxonomy" id="2576383"/>
    <lineage>
        <taxon>Bacteria</taxon>
        <taxon>Pseudomonadati</taxon>
        <taxon>Pseudomonadota</taxon>
        <taxon>Alphaproteobacteria</taxon>
        <taxon>Rhodobacterales</taxon>
        <taxon>Roseobacteraceae</taxon>
        <taxon>Roseovarius</taxon>
    </lineage>
</organism>
<keyword evidence="9 10" id="KW-0998">Cell outer membrane</keyword>
<comment type="caution">
    <text evidence="14">The sequence shown here is derived from an EMBL/GenBank/DDBJ whole genome shotgun (WGS) entry which is preliminary data.</text>
</comment>
<evidence type="ECO:0000256" key="9">
    <source>
        <dbReference type="ARBA" id="ARBA00023237"/>
    </source>
</evidence>
<feature type="domain" description="TonB-dependent receptor-like beta-barrel" evidence="12">
    <location>
        <begin position="171"/>
        <end position="613"/>
    </location>
</feature>
<feature type="domain" description="TonB-dependent receptor plug" evidence="13">
    <location>
        <begin position="46"/>
        <end position="146"/>
    </location>
</feature>
<dbReference type="SUPFAM" id="SSF56935">
    <property type="entry name" value="Porins"/>
    <property type="match status" value="1"/>
</dbReference>
<keyword evidence="6" id="KW-0406">Ion transport</keyword>
<evidence type="ECO:0000256" key="1">
    <source>
        <dbReference type="ARBA" id="ARBA00004571"/>
    </source>
</evidence>
<evidence type="ECO:0000256" key="3">
    <source>
        <dbReference type="ARBA" id="ARBA00022452"/>
    </source>
</evidence>
<evidence type="ECO:0000256" key="4">
    <source>
        <dbReference type="ARBA" id="ARBA00022692"/>
    </source>
</evidence>
<dbReference type="InterPro" id="IPR036942">
    <property type="entry name" value="Beta-barrel_TonB_sf"/>
</dbReference>
<dbReference type="InterPro" id="IPR000531">
    <property type="entry name" value="Beta-barrel_TonB"/>
</dbReference>
<dbReference type="Gene3D" id="2.170.130.10">
    <property type="entry name" value="TonB-dependent receptor, plug domain"/>
    <property type="match status" value="1"/>
</dbReference>
<evidence type="ECO:0000256" key="5">
    <source>
        <dbReference type="ARBA" id="ARBA00022729"/>
    </source>
</evidence>
<dbReference type="OrthoDB" id="9760333at2"/>
<evidence type="ECO:0000313" key="15">
    <source>
        <dbReference type="Proteomes" id="UP000564704"/>
    </source>
</evidence>
<dbReference type="CDD" id="cd01347">
    <property type="entry name" value="ligand_gated_channel"/>
    <property type="match status" value="1"/>
</dbReference>
<dbReference type="GO" id="GO:0015889">
    <property type="term" value="P:cobalamin transport"/>
    <property type="evidence" value="ECO:0007669"/>
    <property type="project" value="TreeGrafter"/>
</dbReference>
<evidence type="ECO:0000256" key="11">
    <source>
        <dbReference type="RuleBase" id="RU003357"/>
    </source>
</evidence>
<protein>
    <submittedName>
        <fullName evidence="14">TonB-dependent receptor</fullName>
    </submittedName>
</protein>
<evidence type="ECO:0000256" key="7">
    <source>
        <dbReference type="ARBA" id="ARBA00023077"/>
    </source>
</evidence>
<dbReference type="EMBL" id="SZWE01000002">
    <property type="protein sequence ID" value="MRU16620.1"/>
    <property type="molecule type" value="Genomic_DNA"/>
</dbReference>
<dbReference type="PANTHER" id="PTHR30069">
    <property type="entry name" value="TONB-DEPENDENT OUTER MEMBRANE RECEPTOR"/>
    <property type="match status" value="1"/>
</dbReference>
<dbReference type="InterPro" id="IPR039426">
    <property type="entry name" value="TonB-dep_rcpt-like"/>
</dbReference>
<proteinExistence type="inferred from homology"/>
<dbReference type="InterPro" id="IPR037066">
    <property type="entry name" value="Plug_dom_sf"/>
</dbReference>
<dbReference type="GO" id="GO:0006811">
    <property type="term" value="P:monoatomic ion transport"/>
    <property type="evidence" value="ECO:0007669"/>
    <property type="project" value="UniProtKB-KW"/>
</dbReference>
<sequence length="639" mass="67775">MTRTIVAGLCASTVILTQAASAEEVMDLGSIIISGGLTPIESENYGRSVSVLTSEDIEARGIKTVQNALRQLPGVSVTSTGASYTTASIRGGDSNHFVLLVDGVDMTNVNGGTVPFRGIAVQNIERIEVLRGPQSALYGSNAMTGVISITTKRADAPGTSYGGSVEVGSNKTLNSNLFIRQQGQRGDLSFAVTRNKTDGEDGSRYDGGDTEGLESLTIDLSGRYEVTDGVTAGFTFRNEQQDYDSEDTKPFFAPPLASPLFYQVESPQNGERDVTLGSLWVEVGDEDERVKHRVSLSGSDVREVSRDSLYFADFNSKGTDVSLQYTGSLALDGASLAATNHRLNFVAEAQELTYASSFNPGGSYTRETQSLATEYRAALGRGFDLQLGLRHDFNDVFKDATTWNASLSYQLPETDVRLRGAIGSAVVNPTMTELYGFVPGSYSGNPNLKPEESQAIELGADVGLGGMGMLSVTAFWSEVTDTIAGSGMTSVNLPGTSKIDGIEIEASIEPVAGLSLTGGYTYLDARDSTGARLQGRPEHEVTLSAIADAFGGRGTVGLGLRHVSGSVAQQFFAGSGFATPAPLAELPSFTTVDLSADYMISDGVVLNARITNLTDETYQEAWGYYGNGREAFVGLSAEW</sequence>
<keyword evidence="8 10" id="KW-0472">Membrane</keyword>
<keyword evidence="5" id="KW-0732">Signal</keyword>
<evidence type="ECO:0000256" key="2">
    <source>
        <dbReference type="ARBA" id="ARBA00022448"/>
    </source>
</evidence>
<dbReference type="Gene3D" id="2.40.170.20">
    <property type="entry name" value="TonB-dependent receptor, beta-barrel domain"/>
    <property type="match status" value="1"/>
</dbReference>
<reference evidence="14 15" key="1">
    <citation type="submission" date="2019-05" db="EMBL/GenBank/DDBJ databases">
        <title>Roseovarius bejariae sp. nov., a moderately halophylic bacterium isolated from a saline soil in Rambla Salada (Murcia).</title>
        <authorList>
            <person name="Castro D.J."/>
            <person name="Gomez-Altuve A."/>
            <person name="Reina J.C."/>
            <person name="Rodriguez M."/>
            <person name="Sampedro I."/>
            <person name="Llamas I."/>
            <person name="Martinez-Checa F."/>
        </authorList>
    </citation>
    <scope>NUCLEOTIDE SEQUENCE [LARGE SCALE GENOMIC DNA]</scope>
    <source>
        <strain evidence="14 15">A21</strain>
    </source>
</reference>
<comment type="subcellular location">
    <subcellularLocation>
        <location evidence="1 10">Cell outer membrane</location>
        <topology evidence="1 10">Multi-pass membrane protein</topology>
    </subcellularLocation>
</comment>
<dbReference type="InterPro" id="IPR012910">
    <property type="entry name" value="Plug_dom"/>
</dbReference>
<comment type="similarity">
    <text evidence="10 11">Belongs to the TonB-dependent receptor family.</text>
</comment>
<evidence type="ECO:0000256" key="6">
    <source>
        <dbReference type="ARBA" id="ARBA00023065"/>
    </source>
</evidence>